<dbReference type="RefSeq" id="WP_072288089.1">
    <property type="nucleotide sequence ID" value="NZ_CP015455.1"/>
</dbReference>
<protein>
    <recommendedName>
        <fullName evidence="7">Sigma-54 factor interaction domain-containing protein</fullName>
    </recommendedName>
</protein>
<gene>
    <name evidence="8" type="ORF">A7E75_07770</name>
</gene>
<sequence>MPDRAINRHVQRIFSCVSGNRDKDDPAVEIPIVTSWERSLQHYGIDPSEPNPVRVLTEGELKGYTQPIERFLRIAKVAVHHLHRQVSDLGYSTLLCDANGVTVDWRGDERYIRQWKDTGLFLGAVWDEQREGTCGVGTAMIEQVALTVHKGEHFRAKNANLTCSCAPIVSPSGKTMGLIDVSAFHSPDSKESQHLALQLVIQSARMIESAYFLSQFEDQWVLRLSFERELAEVSSECLIAIGGDGKILAADRVACRSLAGETGGGGLAGRLIGEVFDIDFEKLLDIFSRSSMVLPIRTQKMGLRMFGSLRCPQAISVKPVAAVEAPAPRKRKVPAPGEALTLDYLAGEDHKLLESVERIKRVMNKPIPILLNGETGTGKEMFAQAIHNASRRADRPFVAVNCAAIPESLIESELFGYKEGAFTGARSKGMRGKILQSDGGTLFLDEIGDMPASLQPRLLRVLAEREVTPLGGETPIPVDLHVICATHRNILDMVASGDFREDLYYRLNGVSFELPSLRERSDIERLIDDVLTIEAGSGNEQAVIDDEAMRVLADFSWPGNIRQLRNALRYALAVCDKGIITCADLPVDVTGATDPAARAKPAIPRPAPAALPDRSCEADDEDDDNDGILAELNAMEQAERQVILDALHKHKWQVSRAVRDVGISRATMYRKMEKYAIVPPNKR</sequence>
<keyword evidence="1" id="KW-0547">Nucleotide-binding</keyword>
<proteinExistence type="predicted"/>
<dbReference type="InterPro" id="IPR009057">
    <property type="entry name" value="Homeodomain-like_sf"/>
</dbReference>
<name>A0A1L3GK40_SYNAC</name>
<evidence type="ECO:0000256" key="1">
    <source>
        <dbReference type="ARBA" id="ARBA00022741"/>
    </source>
</evidence>
<accession>A0A1L3GK40</accession>
<dbReference type="InterPro" id="IPR002197">
    <property type="entry name" value="HTH_Fis"/>
</dbReference>
<dbReference type="InterPro" id="IPR025943">
    <property type="entry name" value="Sigma_54_int_dom_ATP-bd_2"/>
</dbReference>
<dbReference type="OrthoDB" id="9814761at2"/>
<dbReference type="CDD" id="cd00009">
    <property type="entry name" value="AAA"/>
    <property type="match status" value="1"/>
</dbReference>
<evidence type="ECO:0000256" key="6">
    <source>
        <dbReference type="SAM" id="MobiDB-lite"/>
    </source>
</evidence>
<dbReference type="InterPro" id="IPR003593">
    <property type="entry name" value="AAA+_ATPase"/>
</dbReference>
<evidence type="ECO:0000313" key="8">
    <source>
        <dbReference type="EMBL" id="APG26260.1"/>
    </source>
</evidence>
<evidence type="ECO:0000256" key="4">
    <source>
        <dbReference type="ARBA" id="ARBA00023125"/>
    </source>
</evidence>
<keyword evidence="9" id="KW-1185">Reference proteome</keyword>
<dbReference type="GO" id="GO:0006355">
    <property type="term" value="P:regulation of DNA-templated transcription"/>
    <property type="evidence" value="ECO:0007669"/>
    <property type="project" value="InterPro"/>
</dbReference>
<keyword evidence="5" id="KW-0804">Transcription</keyword>
<dbReference type="AlphaFoldDB" id="A0A1L3GK40"/>
<dbReference type="Gene3D" id="1.10.8.60">
    <property type="match status" value="1"/>
</dbReference>
<dbReference type="SUPFAM" id="SSF55781">
    <property type="entry name" value="GAF domain-like"/>
    <property type="match status" value="1"/>
</dbReference>
<dbReference type="InterPro" id="IPR002078">
    <property type="entry name" value="Sigma_54_int"/>
</dbReference>
<dbReference type="InterPro" id="IPR027417">
    <property type="entry name" value="P-loop_NTPase"/>
</dbReference>
<dbReference type="STRING" id="29542.A6070_01730"/>
<keyword evidence="2" id="KW-0067">ATP-binding</keyword>
<dbReference type="FunFam" id="3.40.50.300:FF:000006">
    <property type="entry name" value="DNA-binding transcriptional regulator NtrC"/>
    <property type="match status" value="1"/>
</dbReference>
<evidence type="ECO:0000256" key="2">
    <source>
        <dbReference type="ARBA" id="ARBA00022840"/>
    </source>
</evidence>
<dbReference type="PROSITE" id="PS00688">
    <property type="entry name" value="SIGMA54_INTERACT_3"/>
    <property type="match status" value="1"/>
</dbReference>
<evidence type="ECO:0000313" key="9">
    <source>
        <dbReference type="Proteomes" id="UP000182264"/>
    </source>
</evidence>
<dbReference type="Proteomes" id="UP000182264">
    <property type="component" value="Chromosome"/>
</dbReference>
<dbReference type="PROSITE" id="PS00676">
    <property type="entry name" value="SIGMA54_INTERACT_2"/>
    <property type="match status" value="1"/>
</dbReference>
<feature type="domain" description="Sigma-54 factor interaction" evidence="7">
    <location>
        <begin position="345"/>
        <end position="573"/>
    </location>
</feature>
<dbReference type="EMBL" id="CP015518">
    <property type="protein sequence ID" value="APG26260.1"/>
    <property type="molecule type" value="Genomic_DNA"/>
</dbReference>
<dbReference type="PROSITE" id="PS00675">
    <property type="entry name" value="SIGMA54_INTERACT_1"/>
    <property type="match status" value="1"/>
</dbReference>
<dbReference type="SUPFAM" id="SSF52540">
    <property type="entry name" value="P-loop containing nucleoside triphosphate hydrolases"/>
    <property type="match status" value="1"/>
</dbReference>
<dbReference type="Gene3D" id="1.10.10.60">
    <property type="entry name" value="Homeodomain-like"/>
    <property type="match status" value="1"/>
</dbReference>
<dbReference type="PANTHER" id="PTHR32071">
    <property type="entry name" value="TRANSCRIPTIONAL REGULATORY PROTEIN"/>
    <property type="match status" value="1"/>
</dbReference>
<dbReference type="Pfam" id="PF02954">
    <property type="entry name" value="HTH_8"/>
    <property type="match status" value="1"/>
</dbReference>
<dbReference type="InterPro" id="IPR025944">
    <property type="entry name" value="Sigma_54_int_dom_CS"/>
</dbReference>
<organism evidence="8 9">
    <name type="scientific">Syntrophotalea acetylenica</name>
    <name type="common">Pelobacter acetylenicus</name>
    <dbReference type="NCBI Taxonomy" id="29542"/>
    <lineage>
        <taxon>Bacteria</taxon>
        <taxon>Pseudomonadati</taxon>
        <taxon>Thermodesulfobacteriota</taxon>
        <taxon>Desulfuromonadia</taxon>
        <taxon>Desulfuromonadales</taxon>
        <taxon>Syntrophotaleaceae</taxon>
        <taxon>Syntrophotalea</taxon>
    </lineage>
</organism>
<reference evidence="8 9" key="1">
    <citation type="journal article" date="2017" name="Genome Announc.">
        <title>Complete Genome Sequences of Two Acetylene-Fermenting Pelobacter acetylenicus Strains.</title>
        <authorList>
            <person name="Sutton J.M."/>
            <person name="Baesman S.M."/>
            <person name="Fierst J.L."/>
            <person name="Poret-Peterson A.T."/>
            <person name="Oremland R.S."/>
            <person name="Dunlap D.S."/>
            <person name="Akob D.M."/>
        </authorList>
    </citation>
    <scope>NUCLEOTIDE SEQUENCE [LARGE SCALE GENOMIC DNA]</scope>
    <source>
        <strain evidence="8 9">DSM 3247</strain>
    </source>
</reference>
<dbReference type="Gene3D" id="3.30.450.40">
    <property type="match status" value="1"/>
</dbReference>
<dbReference type="SUPFAM" id="SSF46689">
    <property type="entry name" value="Homeodomain-like"/>
    <property type="match status" value="1"/>
</dbReference>
<dbReference type="InterPro" id="IPR029016">
    <property type="entry name" value="GAF-like_dom_sf"/>
</dbReference>
<dbReference type="PANTHER" id="PTHR32071:SF77">
    <property type="entry name" value="TRANSCRIPTIONAL REGULATORY PROTEIN"/>
    <property type="match status" value="1"/>
</dbReference>
<keyword evidence="4" id="KW-0238">DNA-binding</keyword>
<dbReference type="PROSITE" id="PS50045">
    <property type="entry name" value="SIGMA54_INTERACT_4"/>
    <property type="match status" value="1"/>
</dbReference>
<evidence type="ECO:0000256" key="3">
    <source>
        <dbReference type="ARBA" id="ARBA00023015"/>
    </source>
</evidence>
<dbReference type="Pfam" id="PF00158">
    <property type="entry name" value="Sigma54_activat"/>
    <property type="match status" value="1"/>
</dbReference>
<dbReference type="InterPro" id="IPR058031">
    <property type="entry name" value="AAA_lid_NorR"/>
</dbReference>
<dbReference type="Gene3D" id="3.40.50.300">
    <property type="entry name" value="P-loop containing nucleotide triphosphate hydrolases"/>
    <property type="match status" value="1"/>
</dbReference>
<dbReference type="SMART" id="SM00382">
    <property type="entry name" value="AAA"/>
    <property type="match status" value="1"/>
</dbReference>
<evidence type="ECO:0000256" key="5">
    <source>
        <dbReference type="ARBA" id="ARBA00023163"/>
    </source>
</evidence>
<keyword evidence="3" id="KW-0805">Transcription regulation</keyword>
<feature type="region of interest" description="Disordered" evidence="6">
    <location>
        <begin position="598"/>
        <end position="625"/>
    </location>
</feature>
<dbReference type="GO" id="GO:0005524">
    <property type="term" value="F:ATP binding"/>
    <property type="evidence" value="ECO:0007669"/>
    <property type="project" value="UniProtKB-KW"/>
</dbReference>
<dbReference type="Pfam" id="PF25601">
    <property type="entry name" value="AAA_lid_14"/>
    <property type="match status" value="1"/>
</dbReference>
<dbReference type="InterPro" id="IPR025662">
    <property type="entry name" value="Sigma_54_int_dom_ATP-bd_1"/>
</dbReference>
<evidence type="ECO:0000259" key="7">
    <source>
        <dbReference type="PROSITE" id="PS50045"/>
    </source>
</evidence>
<dbReference type="GO" id="GO:0043565">
    <property type="term" value="F:sequence-specific DNA binding"/>
    <property type="evidence" value="ECO:0007669"/>
    <property type="project" value="InterPro"/>
</dbReference>